<dbReference type="EMBL" id="MT144960">
    <property type="protein sequence ID" value="QJI01905.1"/>
    <property type="molecule type" value="Genomic_DNA"/>
</dbReference>
<name>A0A6M3XV89_9ZZZZ</name>
<accession>A0A6M3XV89</accession>
<reference evidence="1" key="1">
    <citation type="submission" date="2020-03" db="EMBL/GenBank/DDBJ databases">
        <title>The deep terrestrial virosphere.</title>
        <authorList>
            <person name="Holmfeldt K."/>
            <person name="Nilsson E."/>
            <person name="Simone D."/>
            <person name="Lopez-Fernandez M."/>
            <person name="Wu X."/>
            <person name="de Brujin I."/>
            <person name="Lundin D."/>
            <person name="Andersson A."/>
            <person name="Bertilsson S."/>
            <person name="Dopson M."/>
        </authorList>
    </citation>
    <scope>NUCLEOTIDE SEQUENCE</scope>
    <source>
        <strain evidence="1">TM448B02830</strain>
    </source>
</reference>
<protein>
    <submittedName>
        <fullName evidence="1">Uncharacterized protein</fullName>
    </submittedName>
</protein>
<sequence length="118" mass="13101">MQNVTLPDKGEVEAACPQGDPLWPTVTSALADWAGPTKTLGILRAEVSYLKAWVRALYAKHGEVCPLSGGEEDTMDKTRMLPVCPDCGEEMVKARHENEEGDWSYYWLCACKVEEVPE</sequence>
<proteinExistence type="predicted"/>
<evidence type="ECO:0000313" key="1">
    <source>
        <dbReference type="EMBL" id="QJI01905.1"/>
    </source>
</evidence>
<dbReference type="AlphaFoldDB" id="A0A6M3XV89"/>
<gene>
    <name evidence="1" type="ORF">TM448B02830_0002</name>
</gene>
<organism evidence="1">
    <name type="scientific">viral metagenome</name>
    <dbReference type="NCBI Taxonomy" id="1070528"/>
    <lineage>
        <taxon>unclassified sequences</taxon>
        <taxon>metagenomes</taxon>
        <taxon>organismal metagenomes</taxon>
    </lineage>
</organism>